<evidence type="ECO:0000256" key="1">
    <source>
        <dbReference type="SAM" id="Coils"/>
    </source>
</evidence>
<evidence type="ECO:0000256" key="2">
    <source>
        <dbReference type="SAM" id="MobiDB-lite"/>
    </source>
</evidence>
<sequence length="758" mass="81308">MIVMKKLLDVPASVVTAGTVCIAVGVFVATALASLAFAQSSTTYEDCEKHADGTCRSNGAMTESDGGRDGSSAREAEPSMQQRQKCNAAYDVCSAKCKGEPRSKKNDLPTFQEIYTAENACKGQCRATYGDSYDAAFQSCTKKDIDCRYKVIDKRDAKGNRTCTGNVAFGNLSCEEELQSKCRIPYEACKRSAEADIAACHGQCAATARSLEGARNASAGQMCEYGGLIGPCTDEGESSCYAQCDEERNACLTPAQPAAAPPIPSEPEMCKKPIAAPETVNSMSEPPPATRVQAPTEVPHGPLCSASEAAAAQINATEADVALVATVSELDRLDDRFQKQGLRVRRLESDISLTKQEIAQVVSLIQTRKDSGLSVAENLREQKKIEAALAMLEEGLPRAKAERDQLATRVAQAQQEKEAAIAAHADALSKASRCRLESQQRSLEEEAQARRQSSEDSARRAAAEMLAQKAAAEKEAQKQELREKVSDFHKKQVAGLVPSSIQAPLCAGDYVDQCKTGEVRAEEPYACSYAEVADRLPTIEANPAVAIPDADLRGFRNGFAVVGAISKVLDLKSAGKALFGAVEEATKYLANKAVGKLKPVAETRYGTYTPDSIGGAAEKAQTLIGDIQDFTKKTRMIGRIVIPVRVRMWEGTESFSCKAGGASWQAEWEKVEPEYELTSDTVENVEFVCPLLSFPNDAEPPLDLDLSSTGDGSPCSFPNAVSELPAVLARLSWEALDEGLNLARAPASDPRCPVEPPR</sequence>
<keyword evidence="1" id="KW-0175">Coiled coil</keyword>
<feature type="region of interest" description="Disordered" evidence="2">
    <location>
        <begin position="58"/>
        <end position="80"/>
    </location>
</feature>
<dbReference type="STRING" id="1798480.A2851_03375"/>
<comment type="caution">
    <text evidence="3">The sequence shown here is derived from an EMBL/GenBank/DDBJ whole genome shotgun (WGS) entry which is preliminary data.</text>
</comment>
<protein>
    <submittedName>
        <fullName evidence="3">Uncharacterized protein</fullName>
    </submittedName>
</protein>
<feature type="region of interest" description="Disordered" evidence="2">
    <location>
        <begin position="439"/>
        <end position="483"/>
    </location>
</feature>
<evidence type="ECO:0000313" key="3">
    <source>
        <dbReference type="EMBL" id="OGG53919.1"/>
    </source>
</evidence>
<proteinExistence type="predicted"/>
<feature type="compositionally biased region" description="Basic and acidic residues" evidence="2">
    <location>
        <begin position="471"/>
        <end position="483"/>
    </location>
</feature>
<gene>
    <name evidence="3" type="ORF">A2851_03375</name>
</gene>
<name>A0A1F6CXL9_9BACT</name>
<reference evidence="3 4" key="1">
    <citation type="journal article" date="2016" name="Nat. Commun.">
        <title>Thousands of microbial genomes shed light on interconnected biogeochemical processes in an aquifer system.</title>
        <authorList>
            <person name="Anantharaman K."/>
            <person name="Brown C.T."/>
            <person name="Hug L.A."/>
            <person name="Sharon I."/>
            <person name="Castelle C.J."/>
            <person name="Probst A.J."/>
            <person name="Thomas B.C."/>
            <person name="Singh A."/>
            <person name="Wilkins M.J."/>
            <person name="Karaoz U."/>
            <person name="Brodie E.L."/>
            <person name="Williams K.H."/>
            <person name="Hubbard S.S."/>
            <person name="Banfield J.F."/>
        </authorList>
    </citation>
    <scope>NUCLEOTIDE SEQUENCE [LARGE SCALE GENOMIC DNA]</scope>
</reference>
<organism evidence="3 4">
    <name type="scientific">Candidatus Kaiserbacteria bacterium RIFCSPHIGHO2_01_FULL_53_29</name>
    <dbReference type="NCBI Taxonomy" id="1798480"/>
    <lineage>
        <taxon>Bacteria</taxon>
        <taxon>Candidatus Kaiseribacteriota</taxon>
    </lineage>
</organism>
<dbReference type="EMBL" id="MFKT01000007">
    <property type="protein sequence ID" value="OGG53919.1"/>
    <property type="molecule type" value="Genomic_DNA"/>
</dbReference>
<dbReference type="Proteomes" id="UP000176863">
    <property type="component" value="Unassembled WGS sequence"/>
</dbReference>
<feature type="compositionally biased region" description="Basic and acidic residues" evidence="2">
    <location>
        <begin position="439"/>
        <end position="462"/>
    </location>
</feature>
<feature type="coiled-coil region" evidence="1">
    <location>
        <begin position="396"/>
        <end position="423"/>
    </location>
</feature>
<evidence type="ECO:0000313" key="4">
    <source>
        <dbReference type="Proteomes" id="UP000176863"/>
    </source>
</evidence>
<accession>A0A1F6CXL9</accession>
<dbReference type="AlphaFoldDB" id="A0A1F6CXL9"/>
<feature type="compositionally biased region" description="Basic and acidic residues" evidence="2">
    <location>
        <begin position="65"/>
        <end position="77"/>
    </location>
</feature>